<dbReference type="AlphaFoldDB" id="A0A9P9L7M3"/>
<dbReference type="SMART" id="SM00248">
    <property type="entry name" value="ANK"/>
    <property type="match status" value="4"/>
</dbReference>
<keyword evidence="2 3" id="KW-0040">ANK repeat</keyword>
<reference evidence="5" key="1">
    <citation type="journal article" date="2021" name="Nat. Commun.">
        <title>Genetic determinants of endophytism in the Arabidopsis root mycobiome.</title>
        <authorList>
            <person name="Mesny F."/>
            <person name="Miyauchi S."/>
            <person name="Thiergart T."/>
            <person name="Pickel B."/>
            <person name="Atanasova L."/>
            <person name="Karlsson M."/>
            <person name="Huettel B."/>
            <person name="Barry K.W."/>
            <person name="Haridas S."/>
            <person name="Chen C."/>
            <person name="Bauer D."/>
            <person name="Andreopoulos W."/>
            <person name="Pangilinan J."/>
            <person name="LaButti K."/>
            <person name="Riley R."/>
            <person name="Lipzen A."/>
            <person name="Clum A."/>
            <person name="Drula E."/>
            <person name="Henrissat B."/>
            <person name="Kohler A."/>
            <person name="Grigoriev I.V."/>
            <person name="Martin F.M."/>
            <person name="Hacquard S."/>
        </authorList>
    </citation>
    <scope>NUCLEOTIDE SEQUENCE</scope>
    <source>
        <strain evidence="5">FSSC 5 MPI-SDFR-AT-0091</strain>
    </source>
</reference>
<protein>
    <submittedName>
        <fullName evidence="5">Ankyrin repeat-containing domain protein</fullName>
    </submittedName>
</protein>
<accession>A0A9P9L7M3</accession>
<evidence type="ECO:0000313" key="6">
    <source>
        <dbReference type="Proteomes" id="UP000736672"/>
    </source>
</evidence>
<dbReference type="Gene3D" id="1.25.40.20">
    <property type="entry name" value="Ankyrin repeat-containing domain"/>
    <property type="match status" value="4"/>
</dbReference>
<dbReference type="OrthoDB" id="5034944at2759"/>
<dbReference type="PROSITE" id="PS50088">
    <property type="entry name" value="ANK_REPEAT"/>
    <property type="match status" value="2"/>
</dbReference>
<evidence type="ECO:0000313" key="5">
    <source>
        <dbReference type="EMBL" id="KAH7275728.1"/>
    </source>
</evidence>
<evidence type="ECO:0000256" key="4">
    <source>
        <dbReference type="SAM" id="MobiDB-lite"/>
    </source>
</evidence>
<dbReference type="EMBL" id="JAGTJS010000001">
    <property type="protein sequence ID" value="KAH7275728.1"/>
    <property type="molecule type" value="Genomic_DNA"/>
</dbReference>
<dbReference type="InterPro" id="IPR036770">
    <property type="entry name" value="Ankyrin_rpt-contain_sf"/>
</dbReference>
<feature type="compositionally biased region" description="Acidic residues" evidence="4">
    <location>
        <begin position="757"/>
        <end position="770"/>
    </location>
</feature>
<gene>
    <name evidence="5" type="ORF">B0J15DRAFT_557805</name>
</gene>
<keyword evidence="6" id="KW-1185">Reference proteome</keyword>
<dbReference type="PANTHER" id="PTHR24189:SF50">
    <property type="entry name" value="ANKYRIN REPEAT AND SOCS BOX PROTEIN 2"/>
    <property type="match status" value="1"/>
</dbReference>
<proteinExistence type="predicted"/>
<name>A0A9P9L7M3_FUSSL</name>
<dbReference type="SUPFAM" id="SSF48403">
    <property type="entry name" value="Ankyrin repeat"/>
    <property type="match status" value="2"/>
</dbReference>
<evidence type="ECO:0000256" key="3">
    <source>
        <dbReference type="PROSITE-ProRule" id="PRU00023"/>
    </source>
</evidence>
<dbReference type="PANTHER" id="PTHR24189">
    <property type="entry name" value="MYOTROPHIN"/>
    <property type="match status" value="1"/>
</dbReference>
<feature type="region of interest" description="Disordered" evidence="4">
    <location>
        <begin position="749"/>
        <end position="770"/>
    </location>
</feature>
<dbReference type="Proteomes" id="UP000736672">
    <property type="component" value="Unassembled WGS sequence"/>
</dbReference>
<evidence type="ECO:0000256" key="2">
    <source>
        <dbReference type="ARBA" id="ARBA00023043"/>
    </source>
</evidence>
<sequence length="770" mass="86267">MGTPKNEGDGAPQVSASLPQTTKPLLIACPNEILVHLATYLPTEDLLAVGYACHFLHRIVKDFMIGQDIASDTGDALFWACENDHVGLVKYILEKGVSPHTYFCTCGKPGSRETSEARASHSARTGWPYFEPLCEHDSSRRHVMYPKNGHKFEEVSALVLATRSDSVAVIQILLDHGAYVVEKKGVVVPGTIMPWDDRLFKHRSALSHVRSVEAAKLLVKADPNAINDPANTRYTPLEVILAQSLAYDPSGEQELFRVVEFLVSKGARSRRQHCRSFLLNTTFTGGPLQLALAINCEEVVKLLVESDRVGVEDQSGESTEAFIRLLSPGAANRWFGVATGYQFRDMARYRYLETFVKAGFPLNEPLVDKACPLTLAIRDGAQHTIKELIRLGADADFTDDTNMHPLALSVCKTRSLWVRETSEMGLDKQQISPHLLETCNIDGRSFHEEGFTPLMFATSDMIMPERFKTLIDNGADVSLTGRLFPSSPKINALQCILQGFPRAHEQHAELYASLDLFLLRPSQIALWFAAFRHYFAMTSWERRNAKLEELFRHMKYPDDLYTPEGENFLEWAIDNLYSHDMKVVAEIATPICGTMRDPNDKASCLDALFSPSRCKNYLEFGTLDLTLQMVDILTTQGLPAIDPIEGDTLLHRQRLAPKYGGEFEYSGDMLRIIQNQLFAGRTYRVVPSEVKYQHLGLLCGVYIKSRINNIVKIVMTLLEHGADINAKNAVGETPFSLLKANGLLRYFPTQRDADESKETEEDESVVPTEE</sequence>
<dbReference type="InterPro" id="IPR050745">
    <property type="entry name" value="Multifunctional_regulatory"/>
</dbReference>
<feature type="repeat" description="ANK" evidence="3">
    <location>
        <begin position="449"/>
        <end position="482"/>
    </location>
</feature>
<evidence type="ECO:0000256" key="1">
    <source>
        <dbReference type="ARBA" id="ARBA00022737"/>
    </source>
</evidence>
<dbReference type="InterPro" id="IPR002110">
    <property type="entry name" value="Ankyrin_rpt"/>
</dbReference>
<comment type="caution">
    <text evidence="5">The sequence shown here is derived from an EMBL/GenBank/DDBJ whole genome shotgun (WGS) entry which is preliminary data.</text>
</comment>
<feature type="repeat" description="ANK" evidence="3">
    <location>
        <begin position="368"/>
        <end position="400"/>
    </location>
</feature>
<keyword evidence="1" id="KW-0677">Repeat</keyword>
<organism evidence="5 6">
    <name type="scientific">Fusarium solani</name>
    <name type="common">Filamentous fungus</name>
    <dbReference type="NCBI Taxonomy" id="169388"/>
    <lineage>
        <taxon>Eukaryota</taxon>
        <taxon>Fungi</taxon>
        <taxon>Dikarya</taxon>
        <taxon>Ascomycota</taxon>
        <taxon>Pezizomycotina</taxon>
        <taxon>Sordariomycetes</taxon>
        <taxon>Hypocreomycetidae</taxon>
        <taxon>Hypocreales</taxon>
        <taxon>Nectriaceae</taxon>
        <taxon>Fusarium</taxon>
        <taxon>Fusarium solani species complex</taxon>
    </lineage>
</organism>